<dbReference type="PANTHER" id="PTHR43245:SF51">
    <property type="entry name" value="SHORT CHAIN DEHYDROGENASE_REDUCTASE FAMILY 42E, MEMBER 2"/>
    <property type="match status" value="1"/>
</dbReference>
<dbReference type="Gene3D" id="3.40.50.720">
    <property type="entry name" value="NAD(P)-binding Rossmann-like Domain"/>
    <property type="match status" value="1"/>
</dbReference>
<evidence type="ECO:0000259" key="4">
    <source>
        <dbReference type="Pfam" id="PF01073"/>
    </source>
</evidence>
<dbReference type="Ensembl" id="ENSEEET00000003844.2">
    <property type="protein sequence ID" value="ENSEEEP00000003790.2"/>
    <property type="gene ID" value="ENSEEEG00000002041.2"/>
</dbReference>
<evidence type="ECO:0000313" key="6">
    <source>
        <dbReference type="Proteomes" id="UP000314983"/>
    </source>
</evidence>
<dbReference type="InterPro" id="IPR036291">
    <property type="entry name" value="NAD(P)-bd_dom_sf"/>
</dbReference>
<dbReference type="InterPro" id="IPR050177">
    <property type="entry name" value="Lipid_A_modif_metabolic_enz"/>
</dbReference>
<proteinExistence type="inferred from homology"/>
<dbReference type="Pfam" id="PF01073">
    <property type="entry name" value="3Beta_HSD"/>
    <property type="match status" value="1"/>
</dbReference>
<protein>
    <recommendedName>
        <fullName evidence="4">3-beta hydroxysteroid dehydrogenase/isomerase domain-containing protein</fullName>
    </recommendedName>
</protein>
<dbReference type="GO" id="GO:0006694">
    <property type="term" value="P:steroid biosynthetic process"/>
    <property type="evidence" value="ECO:0007669"/>
    <property type="project" value="InterPro"/>
</dbReference>
<feature type="domain" description="3-beta hydroxysteroid dehydrogenase/isomerase" evidence="4">
    <location>
        <begin position="68"/>
        <end position="255"/>
    </location>
</feature>
<reference evidence="5" key="4">
    <citation type="submission" date="2025-08" db="UniProtKB">
        <authorList>
            <consortium name="Ensembl"/>
        </authorList>
    </citation>
    <scope>IDENTIFICATION</scope>
</reference>
<name>A0A4W4DY34_ELEEL</name>
<gene>
    <name evidence="5" type="primary">SDR42E1</name>
</gene>
<evidence type="ECO:0000256" key="3">
    <source>
        <dbReference type="RuleBase" id="RU004475"/>
    </source>
</evidence>
<evidence type="ECO:0000313" key="5">
    <source>
        <dbReference type="Ensembl" id="ENSEEEP00000003790.2"/>
    </source>
</evidence>
<dbReference type="STRING" id="8005.ENSEEEP00000003790"/>
<dbReference type="Proteomes" id="UP000314983">
    <property type="component" value="Chromosome 4"/>
</dbReference>
<keyword evidence="2 3" id="KW-0560">Oxidoreductase</keyword>
<reference evidence="6" key="2">
    <citation type="journal article" date="2017" name="Sci. Adv.">
        <title>A tail of two voltages: Proteomic comparison of the three electric organs of the electric eel.</title>
        <authorList>
            <person name="Traeger L.L."/>
            <person name="Sabat G."/>
            <person name="Barrett-Wilt G.A."/>
            <person name="Wells G.B."/>
            <person name="Sussman M.R."/>
        </authorList>
    </citation>
    <scope>NUCLEOTIDE SEQUENCE [LARGE SCALE GENOMIC DNA]</scope>
</reference>
<keyword evidence="3" id="KW-1133">Transmembrane helix</keyword>
<feature type="transmembrane region" description="Helical" evidence="3">
    <location>
        <begin position="328"/>
        <end position="349"/>
    </location>
</feature>
<dbReference type="GO" id="GO:0016616">
    <property type="term" value="F:oxidoreductase activity, acting on the CH-OH group of donors, NAD or NADP as acceptor"/>
    <property type="evidence" value="ECO:0007669"/>
    <property type="project" value="InterPro"/>
</dbReference>
<keyword evidence="3" id="KW-0812">Transmembrane</keyword>
<sequence length="350" mass="38529">MHAHHQVDTYVITGGGGYFGFRLACTICKKSYKILLFDVRPPSQPLPGGVEFVQGNVCDYGMSGREQLNQKLTEEVNIQETENVIKACVALGVPRVVFTCNVVFGGQVIHGSNETLPYLPLHLHPDHYIRTKLIAERQVLEANGVLLAGGRGVLQTCALRFAGIYGSGEQRHLPRIVGYIKCGLFRFVYGNPGSLVEFVHINILTSAHALAAAALTKERGCHAAGQAYFISDGWPVNNLEFFRPLVEGLRYSFPRLHLPLSLVYHFAFLTEMVHRVVAYKTAMTHFSTGKARVELGYGPRGYNLGEVVAWFRSRGHGRKRAASPAKRLALDVLLLATGLALALSFLPLVC</sequence>
<evidence type="ECO:0000256" key="1">
    <source>
        <dbReference type="ARBA" id="ARBA00009219"/>
    </source>
</evidence>
<dbReference type="OMA" id="QRWIPQP"/>
<comment type="similarity">
    <text evidence="1 3">Belongs to the 3-beta-HSD family.</text>
</comment>
<dbReference type="PANTHER" id="PTHR43245">
    <property type="entry name" value="BIFUNCTIONAL POLYMYXIN RESISTANCE PROTEIN ARNA"/>
    <property type="match status" value="1"/>
</dbReference>
<reference evidence="5" key="3">
    <citation type="submission" date="2020-05" db="EMBL/GenBank/DDBJ databases">
        <title>Electrophorus electricus (electric eel) genome, fEleEle1, primary haplotype.</title>
        <authorList>
            <person name="Myers G."/>
            <person name="Meyer A."/>
            <person name="Fedrigo O."/>
            <person name="Formenti G."/>
            <person name="Rhie A."/>
            <person name="Tracey A."/>
            <person name="Sims Y."/>
            <person name="Jarvis E.D."/>
        </authorList>
    </citation>
    <scope>NUCLEOTIDE SEQUENCE [LARGE SCALE GENOMIC DNA]</scope>
</reference>
<dbReference type="AlphaFoldDB" id="A0A4W4DY34"/>
<dbReference type="InterPro" id="IPR002225">
    <property type="entry name" value="3Beta_OHSteriod_DH/Estase"/>
</dbReference>
<keyword evidence="3" id="KW-0472">Membrane</keyword>
<keyword evidence="6" id="KW-1185">Reference proteome</keyword>
<accession>A0A4W4DY34</accession>
<evidence type="ECO:0000256" key="2">
    <source>
        <dbReference type="ARBA" id="ARBA00023002"/>
    </source>
</evidence>
<dbReference type="GeneTree" id="ENSGT00940000158070"/>
<reference evidence="6" key="1">
    <citation type="journal article" date="2014" name="Science">
        <title>Nonhuman genetics. Genomic basis for the convergent evolution of electric organs.</title>
        <authorList>
            <person name="Gallant J.R."/>
            <person name="Traeger L.L."/>
            <person name="Volkening J.D."/>
            <person name="Moffett H."/>
            <person name="Chen P.H."/>
            <person name="Novina C.D."/>
            <person name="Phillips G.N.Jr."/>
            <person name="Anand R."/>
            <person name="Wells G.B."/>
            <person name="Pinch M."/>
            <person name="Guth R."/>
            <person name="Unguez G.A."/>
            <person name="Albert J.S."/>
            <person name="Zakon H.H."/>
            <person name="Samanta M.P."/>
            <person name="Sussman M.R."/>
        </authorList>
    </citation>
    <scope>NUCLEOTIDE SEQUENCE [LARGE SCALE GENOMIC DNA]</scope>
</reference>
<dbReference type="SUPFAM" id="SSF51735">
    <property type="entry name" value="NAD(P)-binding Rossmann-fold domains"/>
    <property type="match status" value="1"/>
</dbReference>
<organism evidence="5 6">
    <name type="scientific">Electrophorus electricus</name>
    <name type="common">Electric eel</name>
    <name type="synonym">Gymnotus electricus</name>
    <dbReference type="NCBI Taxonomy" id="8005"/>
    <lineage>
        <taxon>Eukaryota</taxon>
        <taxon>Metazoa</taxon>
        <taxon>Chordata</taxon>
        <taxon>Craniata</taxon>
        <taxon>Vertebrata</taxon>
        <taxon>Euteleostomi</taxon>
        <taxon>Actinopterygii</taxon>
        <taxon>Neopterygii</taxon>
        <taxon>Teleostei</taxon>
        <taxon>Ostariophysi</taxon>
        <taxon>Gymnotiformes</taxon>
        <taxon>Gymnotoidei</taxon>
        <taxon>Gymnotidae</taxon>
        <taxon>Electrophorus</taxon>
    </lineage>
</organism>
<reference evidence="5" key="5">
    <citation type="submission" date="2025-09" db="UniProtKB">
        <authorList>
            <consortium name="Ensembl"/>
        </authorList>
    </citation>
    <scope>IDENTIFICATION</scope>
</reference>